<dbReference type="Gene3D" id="3.40.50.720">
    <property type="entry name" value="NAD(P)-binding Rossmann-like Domain"/>
    <property type="match status" value="1"/>
</dbReference>
<dbReference type="InterPro" id="IPR016040">
    <property type="entry name" value="NAD(P)-bd_dom"/>
</dbReference>
<proteinExistence type="predicted"/>
<dbReference type="PANTHER" id="PTHR15020">
    <property type="entry name" value="FLAVIN REDUCTASE-RELATED"/>
    <property type="match status" value="1"/>
</dbReference>
<evidence type="ECO:0000259" key="1">
    <source>
        <dbReference type="Pfam" id="PF13460"/>
    </source>
</evidence>
<evidence type="ECO:0000313" key="2">
    <source>
        <dbReference type="EMBL" id="CAD8438129.1"/>
    </source>
</evidence>
<dbReference type="SUPFAM" id="SSF51735">
    <property type="entry name" value="NAD(P)-binding Rossmann-fold domains"/>
    <property type="match status" value="1"/>
</dbReference>
<dbReference type="PANTHER" id="PTHR15020:SF45">
    <property type="entry name" value="NAD(P)-BINDING DOMAIN-CONTAINING PROTEIN"/>
    <property type="match status" value="1"/>
</dbReference>
<accession>A0A7S0CZE9</accession>
<sequence>MAAFTVSMNVASSSLSFRSRASSGARAFRAAKAPARARVSVRARADLEPDNISVLVAGGSGVAMDVVRQLKDAGTWVTVLQRKNDDRAEIEKMGAFLSKGDALNDKDVQKAYDMVEEYDAVVSTIGGTPASPEADSVGNIKLIEAAVAKGKEQGRMPKFVLVTSIGVGDSKNAPPPQVYAALEPVLVEKVKAEDRLRELCAEHGMPFCIVRPGGLKSEPATGTAVLTEDTSICGAIHRADVASLVVKCVLKDAANGKTLSAVDKEQLFDQPAFEEFAL</sequence>
<organism evidence="2">
    <name type="scientific">Micromonas pusilla</name>
    <name type="common">Picoplanktonic green alga</name>
    <name type="synonym">Chromulina pusilla</name>
    <dbReference type="NCBI Taxonomy" id="38833"/>
    <lineage>
        <taxon>Eukaryota</taxon>
        <taxon>Viridiplantae</taxon>
        <taxon>Chlorophyta</taxon>
        <taxon>Mamiellophyceae</taxon>
        <taxon>Mamiellales</taxon>
        <taxon>Mamiellaceae</taxon>
        <taxon>Micromonas</taxon>
    </lineage>
</organism>
<dbReference type="Pfam" id="PF13460">
    <property type="entry name" value="NAD_binding_10"/>
    <property type="match status" value="1"/>
</dbReference>
<reference evidence="2" key="1">
    <citation type="submission" date="2021-01" db="EMBL/GenBank/DDBJ databases">
        <authorList>
            <person name="Corre E."/>
            <person name="Pelletier E."/>
            <person name="Niang G."/>
            <person name="Scheremetjew M."/>
            <person name="Finn R."/>
            <person name="Kale V."/>
            <person name="Holt S."/>
            <person name="Cochrane G."/>
            <person name="Meng A."/>
            <person name="Brown T."/>
            <person name="Cohen L."/>
        </authorList>
    </citation>
    <scope>NUCLEOTIDE SEQUENCE</scope>
    <source>
        <strain evidence="2">CCAC1681</strain>
    </source>
</reference>
<dbReference type="AlphaFoldDB" id="A0A7S0CZE9"/>
<dbReference type="InterPro" id="IPR036291">
    <property type="entry name" value="NAD(P)-bd_dom_sf"/>
</dbReference>
<name>A0A7S0CZE9_MICPS</name>
<feature type="domain" description="NAD(P)-binding" evidence="1">
    <location>
        <begin position="61"/>
        <end position="250"/>
    </location>
</feature>
<gene>
    <name evidence="2" type="ORF">MSP1401_LOCUS5060</name>
</gene>
<protein>
    <recommendedName>
        <fullName evidence="1">NAD(P)-binding domain-containing protein</fullName>
    </recommendedName>
</protein>
<dbReference type="EMBL" id="HBEN01006203">
    <property type="protein sequence ID" value="CAD8438129.1"/>
    <property type="molecule type" value="Transcribed_RNA"/>
</dbReference>